<sequence length="694" mass="79114">MLLSLNFWLLLLATATCNAVQFNQVPLSAPQDWSLNTPPSPNATGHLVFDTVSSLLEHWPNTKYHSGHTIVPGTIPTGTLLYHGRNDPDVPTAREWAATDSEFARLFCVEPEDCWLLTVVTTRPLRVLYFDGSSANKMPDGPMDLQDLLIWGAVHPERANPDWEYERLNRLCDTFGFDAYIRRSWVFSSSLRTTKLVSEIMLCNFTDGVEVQNFVRLEDEERFPHYAYAFYHSSAWHDHYPGDSRFHLDLTHAISLYDTALAPSLVSSRHGQTRRDHRVLGIDEHDTRALLARVRALRLPSFSSNSGIDWRAMFHSIRDRYATRLEVLQTVLAEDTPVQSAFILLQTLLAPYRLHSAVARSNGSGTAWATPVFRLCATADTLFAESESVQATLTPSEHLLLTAARETNREICRTLVVMWAEGVVSLSSESRWRWRAEVDRLMDWLGWAAWNNCRPACVFPESCYFPGAPFSMEEWNSWTPRCVRLFEPYYGIPTISLFLKDDIGTSRQNLSSDMIRARLTSPAPASARYFATYILRPLTTLMRALAIRRNEVQTENSSKIGHCLPSLHCFPKQLSFSTASTRARRQARKMNKQVEQTRFHLKIPQLFSTVIQKCTRTFLVFFPCAEPANQTKIKRLKPFETGFKRKRLEPYTVVRCGSRRERSLGPEESHEALKEGTRTLGESEVGAAKMPELR</sequence>
<keyword evidence="4" id="KW-1185">Reference proteome</keyword>
<feature type="compositionally biased region" description="Basic and acidic residues" evidence="1">
    <location>
        <begin position="659"/>
        <end position="677"/>
    </location>
</feature>
<feature type="chain" id="PRO_5042182058" evidence="2">
    <location>
        <begin position="20"/>
        <end position="694"/>
    </location>
</feature>
<keyword evidence="2" id="KW-0732">Signal</keyword>
<evidence type="ECO:0000256" key="2">
    <source>
        <dbReference type="SAM" id="SignalP"/>
    </source>
</evidence>
<feature type="region of interest" description="Disordered" evidence="1">
    <location>
        <begin position="659"/>
        <end position="694"/>
    </location>
</feature>
<evidence type="ECO:0000313" key="4">
    <source>
        <dbReference type="Proteomes" id="UP001218218"/>
    </source>
</evidence>
<dbReference type="EMBL" id="JARIHO010000032">
    <property type="protein sequence ID" value="KAJ7334756.1"/>
    <property type="molecule type" value="Genomic_DNA"/>
</dbReference>
<organism evidence="3 4">
    <name type="scientific">Mycena albidolilacea</name>
    <dbReference type="NCBI Taxonomy" id="1033008"/>
    <lineage>
        <taxon>Eukaryota</taxon>
        <taxon>Fungi</taxon>
        <taxon>Dikarya</taxon>
        <taxon>Basidiomycota</taxon>
        <taxon>Agaricomycotina</taxon>
        <taxon>Agaricomycetes</taxon>
        <taxon>Agaricomycetidae</taxon>
        <taxon>Agaricales</taxon>
        <taxon>Marasmiineae</taxon>
        <taxon>Mycenaceae</taxon>
        <taxon>Mycena</taxon>
    </lineage>
</organism>
<accession>A0AAD6ZRJ8</accession>
<reference evidence="3" key="1">
    <citation type="submission" date="2023-03" db="EMBL/GenBank/DDBJ databases">
        <title>Massive genome expansion in bonnet fungi (Mycena s.s.) driven by repeated elements and novel gene families across ecological guilds.</title>
        <authorList>
            <consortium name="Lawrence Berkeley National Laboratory"/>
            <person name="Harder C.B."/>
            <person name="Miyauchi S."/>
            <person name="Viragh M."/>
            <person name="Kuo A."/>
            <person name="Thoen E."/>
            <person name="Andreopoulos B."/>
            <person name="Lu D."/>
            <person name="Skrede I."/>
            <person name="Drula E."/>
            <person name="Henrissat B."/>
            <person name="Morin E."/>
            <person name="Kohler A."/>
            <person name="Barry K."/>
            <person name="LaButti K."/>
            <person name="Morin E."/>
            <person name="Salamov A."/>
            <person name="Lipzen A."/>
            <person name="Mereny Z."/>
            <person name="Hegedus B."/>
            <person name="Baldrian P."/>
            <person name="Stursova M."/>
            <person name="Weitz H."/>
            <person name="Taylor A."/>
            <person name="Grigoriev I.V."/>
            <person name="Nagy L.G."/>
            <person name="Martin F."/>
            <person name="Kauserud H."/>
        </authorList>
    </citation>
    <scope>NUCLEOTIDE SEQUENCE</scope>
    <source>
        <strain evidence="3">CBHHK002</strain>
    </source>
</reference>
<comment type="caution">
    <text evidence="3">The sequence shown here is derived from an EMBL/GenBank/DDBJ whole genome shotgun (WGS) entry which is preliminary data.</text>
</comment>
<evidence type="ECO:0000313" key="3">
    <source>
        <dbReference type="EMBL" id="KAJ7334756.1"/>
    </source>
</evidence>
<dbReference type="InterPro" id="IPR038921">
    <property type="entry name" value="YOR389W-like"/>
</dbReference>
<dbReference type="AlphaFoldDB" id="A0AAD6ZRJ8"/>
<dbReference type="Proteomes" id="UP001218218">
    <property type="component" value="Unassembled WGS sequence"/>
</dbReference>
<dbReference type="PANTHER" id="PTHR35204">
    <property type="entry name" value="YALI0A21131P"/>
    <property type="match status" value="1"/>
</dbReference>
<gene>
    <name evidence="3" type="ORF">DFH08DRAFT_813802</name>
</gene>
<feature type="signal peptide" evidence="2">
    <location>
        <begin position="1"/>
        <end position="19"/>
    </location>
</feature>
<proteinExistence type="predicted"/>
<protein>
    <submittedName>
        <fullName evidence="3">Uncharacterized protein</fullName>
    </submittedName>
</protein>
<name>A0AAD6ZRJ8_9AGAR</name>
<dbReference type="PANTHER" id="PTHR35204:SF1">
    <property type="entry name" value="ENTEROTOXIN"/>
    <property type="match status" value="1"/>
</dbReference>
<evidence type="ECO:0000256" key="1">
    <source>
        <dbReference type="SAM" id="MobiDB-lite"/>
    </source>
</evidence>